<protein>
    <submittedName>
        <fullName evidence="1">Uncharacterized protein</fullName>
    </submittedName>
</protein>
<gene>
    <name evidence="1" type="ORF">Goshw_000139</name>
</gene>
<keyword evidence="2" id="KW-1185">Reference proteome</keyword>
<accession>A0A7J9N8A0</accession>
<sequence length="49" mass="5968">MEMENENERHHKSVQQIQHSFTRNIPWCLWQSKVMKVSKLTTMDVGNYF</sequence>
<dbReference type="EMBL" id="JABFAF010275572">
    <property type="protein sequence ID" value="MBA0879543.1"/>
    <property type="molecule type" value="Genomic_DNA"/>
</dbReference>
<dbReference type="Proteomes" id="UP000593576">
    <property type="component" value="Unassembled WGS sequence"/>
</dbReference>
<dbReference type="AlphaFoldDB" id="A0A7J9N8A0"/>
<reference evidence="1 2" key="1">
    <citation type="journal article" date="2019" name="Genome Biol. Evol.">
        <title>Insights into the evolution of the New World diploid cottons (Gossypium, subgenus Houzingenia) based on genome sequencing.</title>
        <authorList>
            <person name="Grover C.E."/>
            <person name="Arick M.A. 2nd"/>
            <person name="Thrash A."/>
            <person name="Conover J.L."/>
            <person name="Sanders W.S."/>
            <person name="Peterson D.G."/>
            <person name="Frelichowski J.E."/>
            <person name="Scheffler J.A."/>
            <person name="Scheffler B.E."/>
            <person name="Wendel J.F."/>
        </authorList>
    </citation>
    <scope>NUCLEOTIDE SEQUENCE [LARGE SCALE GENOMIC DNA]</scope>
    <source>
        <strain evidence="1">1</strain>
        <tissue evidence="1">Leaf</tissue>
    </source>
</reference>
<organism evidence="1 2">
    <name type="scientific">Gossypium schwendimanii</name>
    <name type="common">Cotton</name>
    <dbReference type="NCBI Taxonomy" id="34291"/>
    <lineage>
        <taxon>Eukaryota</taxon>
        <taxon>Viridiplantae</taxon>
        <taxon>Streptophyta</taxon>
        <taxon>Embryophyta</taxon>
        <taxon>Tracheophyta</taxon>
        <taxon>Spermatophyta</taxon>
        <taxon>Magnoliopsida</taxon>
        <taxon>eudicotyledons</taxon>
        <taxon>Gunneridae</taxon>
        <taxon>Pentapetalae</taxon>
        <taxon>rosids</taxon>
        <taxon>malvids</taxon>
        <taxon>Malvales</taxon>
        <taxon>Malvaceae</taxon>
        <taxon>Malvoideae</taxon>
        <taxon>Gossypium</taxon>
    </lineage>
</organism>
<evidence type="ECO:0000313" key="2">
    <source>
        <dbReference type="Proteomes" id="UP000593576"/>
    </source>
</evidence>
<proteinExistence type="predicted"/>
<name>A0A7J9N8A0_GOSSC</name>
<comment type="caution">
    <text evidence="1">The sequence shown here is derived from an EMBL/GenBank/DDBJ whole genome shotgun (WGS) entry which is preliminary data.</text>
</comment>
<evidence type="ECO:0000313" key="1">
    <source>
        <dbReference type="EMBL" id="MBA0879543.1"/>
    </source>
</evidence>